<dbReference type="RefSeq" id="WP_171435006.1">
    <property type="nucleotide sequence ID" value="NZ_JABFJV010000058.1"/>
</dbReference>
<dbReference type="Pfam" id="PF14433">
    <property type="entry name" value="SUKH-3"/>
    <property type="match status" value="1"/>
</dbReference>
<gene>
    <name evidence="1" type="ORF">HMI49_12895</name>
</gene>
<comment type="caution">
    <text evidence="1">The sequence shown here is derived from an EMBL/GenBank/DDBJ whole genome shotgun (WGS) entry which is preliminary data.</text>
</comment>
<sequence>MTMPDLFVSDEVAKTLRRGGWSPERRVPIDGMVQVLEVEGAIVHPVAEAVLANLGGLVFRSAQGKKVAFGAEEACYWIGEGDWPYIRKLHGESACPVAAGGGMIYFVSENGRWMSVHDQWTICYFLEALSDVLEFALLGRFDVKQGIPLSGEMIQPNRRF</sequence>
<keyword evidence="2" id="KW-1185">Reference proteome</keyword>
<evidence type="ECO:0000313" key="2">
    <source>
        <dbReference type="Proteomes" id="UP000563426"/>
    </source>
</evidence>
<name>A0A7Y4KHW7_9BACT</name>
<dbReference type="AlphaFoldDB" id="A0A7Y4KHW7"/>
<protein>
    <recommendedName>
        <fullName evidence="3">SUKH-3 domain containing protein</fullName>
    </recommendedName>
</protein>
<evidence type="ECO:0008006" key="3">
    <source>
        <dbReference type="Google" id="ProtNLM"/>
    </source>
</evidence>
<accession>A0A7Y4KHW7</accession>
<evidence type="ECO:0000313" key="1">
    <source>
        <dbReference type="EMBL" id="NOK34091.1"/>
    </source>
</evidence>
<organism evidence="1 2">
    <name type="scientific">Corallococcus exercitus</name>
    <dbReference type="NCBI Taxonomy" id="2316736"/>
    <lineage>
        <taxon>Bacteria</taxon>
        <taxon>Pseudomonadati</taxon>
        <taxon>Myxococcota</taxon>
        <taxon>Myxococcia</taxon>
        <taxon>Myxococcales</taxon>
        <taxon>Cystobacterineae</taxon>
        <taxon>Myxococcaceae</taxon>
        <taxon>Corallococcus</taxon>
    </lineage>
</organism>
<dbReference type="InterPro" id="IPR025850">
    <property type="entry name" value="SUKH-3"/>
</dbReference>
<dbReference type="Proteomes" id="UP000563426">
    <property type="component" value="Unassembled WGS sequence"/>
</dbReference>
<dbReference type="EMBL" id="JABFJV010000058">
    <property type="protein sequence ID" value="NOK34091.1"/>
    <property type="molecule type" value="Genomic_DNA"/>
</dbReference>
<reference evidence="1 2" key="1">
    <citation type="submission" date="2020-05" db="EMBL/GenBank/DDBJ databases">
        <authorList>
            <person name="Whitworth D."/>
        </authorList>
    </citation>
    <scope>NUCLEOTIDE SEQUENCE [LARGE SCALE GENOMIC DNA]</scope>
    <source>
        <strain evidence="1 2">AB043B</strain>
    </source>
</reference>
<proteinExistence type="predicted"/>